<dbReference type="STRING" id="1675527.AIOL_003360"/>
<evidence type="ECO:0000256" key="2">
    <source>
        <dbReference type="ARBA" id="ARBA00023002"/>
    </source>
</evidence>
<reference evidence="4 5" key="1">
    <citation type="submission" date="2015-06" db="EMBL/GenBank/DDBJ databases">
        <title>Draft genome sequence of an Alphaproteobacteria species associated to the Mediterranean sponge Oscarella lobularis.</title>
        <authorList>
            <person name="Jourda C."/>
            <person name="Santini S."/>
            <person name="Claverie J.-M."/>
        </authorList>
    </citation>
    <scope>NUCLEOTIDE SEQUENCE [LARGE SCALE GENOMIC DNA]</scope>
    <source>
        <strain evidence="4">IGS</strain>
    </source>
</reference>
<sequence length="248" mass="26038">MSGRLSGKRALVSAAAQGIGRATALAMADEGAQVFATDVNEALLGELNHSNIEAFVMNVRDDASVAAGVARAQPDVLFNGAGFVHHGTVLDATDDEWDFAFDLNVRSMYRTIRAALPGMIARGNGSIINMASALGAKIGAPNRFVYGASKAAIEGMTKSVGIDFIKTGVRCNCICPGTVESPSWHDRVKALGEEMGSYEAALEAFVSRQPMGRVAQPEEIAALAVYLASDESAFTTGQPFYIDGGWSG</sequence>
<dbReference type="EMBL" id="LFTY01000002">
    <property type="protein sequence ID" value="KMW58387.1"/>
    <property type="molecule type" value="Genomic_DNA"/>
</dbReference>
<dbReference type="PANTHER" id="PTHR43477">
    <property type="entry name" value="DIHYDROANTICAPSIN 7-DEHYDROGENASE"/>
    <property type="match status" value="1"/>
</dbReference>
<protein>
    <submittedName>
        <fullName evidence="4">2-keto-3-deoxy-L-fuconate dehydrogenase</fullName>
    </submittedName>
</protein>
<evidence type="ECO:0000256" key="3">
    <source>
        <dbReference type="ARBA" id="ARBA00023027"/>
    </source>
</evidence>
<dbReference type="InterPro" id="IPR051122">
    <property type="entry name" value="SDR_DHRS6-like"/>
</dbReference>
<dbReference type="AlphaFoldDB" id="A0A0J9E6R9"/>
<dbReference type="RefSeq" id="WP_049644000.1">
    <property type="nucleotide sequence ID" value="NZ_LFTY01000002.1"/>
</dbReference>
<gene>
    <name evidence="4" type="ORF">AIOL_003360</name>
</gene>
<dbReference type="GO" id="GO:0016491">
    <property type="term" value="F:oxidoreductase activity"/>
    <property type="evidence" value="ECO:0007669"/>
    <property type="project" value="UniProtKB-KW"/>
</dbReference>
<evidence type="ECO:0000313" key="5">
    <source>
        <dbReference type="Proteomes" id="UP000037178"/>
    </source>
</evidence>
<evidence type="ECO:0000256" key="1">
    <source>
        <dbReference type="ARBA" id="ARBA00006484"/>
    </source>
</evidence>
<dbReference type="PANTHER" id="PTHR43477:SF4">
    <property type="entry name" value="DEHYDROGENASE_REDUCTASE SDR FAMILY MEMBER 6"/>
    <property type="match status" value="1"/>
</dbReference>
<keyword evidence="5" id="KW-1185">Reference proteome</keyword>
<dbReference type="InterPro" id="IPR002347">
    <property type="entry name" value="SDR_fam"/>
</dbReference>
<dbReference type="PRINTS" id="PR00081">
    <property type="entry name" value="GDHRDH"/>
</dbReference>
<dbReference type="PRINTS" id="PR00080">
    <property type="entry name" value="SDRFAMILY"/>
</dbReference>
<dbReference type="PATRIC" id="fig|1675527.3.peg.3516"/>
<dbReference type="Pfam" id="PF13561">
    <property type="entry name" value="adh_short_C2"/>
    <property type="match status" value="1"/>
</dbReference>
<keyword evidence="3" id="KW-0520">NAD</keyword>
<comment type="caution">
    <text evidence="4">The sequence shown here is derived from an EMBL/GenBank/DDBJ whole genome shotgun (WGS) entry which is preliminary data.</text>
</comment>
<dbReference type="InterPro" id="IPR036291">
    <property type="entry name" value="NAD(P)-bd_dom_sf"/>
</dbReference>
<dbReference type="InterPro" id="IPR020904">
    <property type="entry name" value="Sc_DH/Rdtase_CS"/>
</dbReference>
<comment type="similarity">
    <text evidence="1">Belongs to the short-chain dehydrogenases/reductases (SDR) family.</text>
</comment>
<name>A0A0J9E6R9_9RHOB</name>
<dbReference type="OrthoDB" id="9789398at2"/>
<proteinExistence type="inferred from homology"/>
<dbReference type="Gene3D" id="3.40.50.720">
    <property type="entry name" value="NAD(P)-binding Rossmann-like Domain"/>
    <property type="match status" value="1"/>
</dbReference>
<keyword evidence="2" id="KW-0560">Oxidoreductase</keyword>
<dbReference type="Proteomes" id="UP000037178">
    <property type="component" value="Unassembled WGS sequence"/>
</dbReference>
<accession>A0A0J9E6R9</accession>
<dbReference type="PROSITE" id="PS00061">
    <property type="entry name" value="ADH_SHORT"/>
    <property type="match status" value="1"/>
</dbReference>
<organism evidence="4 5">
    <name type="scientific">Candidatus Rhodobacter oscarellae</name>
    <dbReference type="NCBI Taxonomy" id="1675527"/>
    <lineage>
        <taxon>Bacteria</taxon>
        <taxon>Pseudomonadati</taxon>
        <taxon>Pseudomonadota</taxon>
        <taxon>Alphaproteobacteria</taxon>
        <taxon>Rhodobacterales</taxon>
        <taxon>Rhodobacter group</taxon>
        <taxon>Rhodobacter</taxon>
    </lineage>
</organism>
<dbReference type="SUPFAM" id="SSF51735">
    <property type="entry name" value="NAD(P)-binding Rossmann-fold domains"/>
    <property type="match status" value="1"/>
</dbReference>
<dbReference type="FunFam" id="3.40.50.720:FF:000084">
    <property type="entry name" value="Short-chain dehydrogenase reductase"/>
    <property type="match status" value="1"/>
</dbReference>
<evidence type="ECO:0000313" key="4">
    <source>
        <dbReference type="EMBL" id="KMW58387.1"/>
    </source>
</evidence>